<comment type="caution">
    <text evidence="14">The sequence shown here is derived from an EMBL/GenBank/DDBJ whole genome shotgun (WGS) entry which is preliminary data.</text>
</comment>
<keyword evidence="10 12" id="KW-0648">Protein biosynthesis</keyword>
<organism evidence="14 15">
    <name type="scientific">Desulfonatronospira thiodismutans ASO3-1</name>
    <dbReference type="NCBI Taxonomy" id="555779"/>
    <lineage>
        <taxon>Bacteria</taxon>
        <taxon>Pseudomonadati</taxon>
        <taxon>Thermodesulfobacteriota</taxon>
        <taxon>Desulfovibrionia</taxon>
        <taxon>Desulfovibrionales</taxon>
        <taxon>Desulfonatronovibrionaceae</taxon>
        <taxon>Desulfonatronospira</taxon>
    </lineage>
</organism>
<keyword evidence="15" id="KW-1185">Reference proteome</keyword>
<dbReference type="OrthoDB" id="9815130at2"/>
<dbReference type="InterPro" id="IPR009080">
    <property type="entry name" value="tRNAsynth_Ia_anticodon-bd"/>
</dbReference>
<evidence type="ECO:0000256" key="4">
    <source>
        <dbReference type="ARBA" id="ARBA00022490"/>
    </source>
</evidence>
<accession>D6SMF2</accession>
<dbReference type="PANTHER" id="PTHR10890">
    <property type="entry name" value="CYSTEINYL-TRNA SYNTHETASE"/>
    <property type="match status" value="1"/>
</dbReference>
<feature type="binding site" evidence="12">
    <location>
        <position position="237"/>
    </location>
    <ligand>
        <name>Zn(2+)</name>
        <dbReference type="ChEBI" id="CHEBI:29105"/>
    </ligand>
</feature>
<dbReference type="EMBL" id="ACJN02000001">
    <property type="protein sequence ID" value="EFI35863.1"/>
    <property type="molecule type" value="Genomic_DNA"/>
</dbReference>
<dbReference type="PANTHER" id="PTHR10890:SF3">
    <property type="entry name" value="CYSTEINE--TRNA LIGASE, CYTOPLASMIC"/>
    <property type="match status" value="1"/>
</dbReference>
<dbReference type="Pfam" id="PF01406">
    <property type="entry name" value="tRNA-synt_1e"/>
    <property type="match status" value="1"/>
</dbReference>
<dbReference type="Pfam" id="PF23493">
    <property type="entry name" value="CysS_C"/>
    <property type="match status" value="1"/>
</dbReference>
<dbReference type="InterPro" id="IPR015273">
    <property type="entry name" value="Cys-tRNA-synt_Ia_DALR"/>
</dbReference>
<feature type="short sequence motif" description="'KMSKS' region" evidence="12">
    <location>
        <begin position="265"/>
        <end position="269"/>
    </location>
</feature>
<keyword evidence="4 12" id="KW-0963">Cytoplasm</keyword>
<dbReference type="FunFam" id="3.40.50.620:FF:000009">
    <property type="entry name" value="Cysteine--tRNA ligase"/>
    <property type="match status" value="1"/>
</dbReference>
<gene>
    <name evidence="12" type="primary">cysS</name>
    <name evidence="14" type="ORF">Dthio_PD3302</name>
</gene>
<dbReference type="InterPro" id="IPR015803">
    <property type="entry name" value="Cys-tRNA-ligase"/>
</dbReference>
<evidence type="ECO:0000313" key="15">
    <source>
        <dbReference type="Proteomes" id="UP000005496"/>
    </source>
</evidence>
<keyword evidence="7 12" id="KW-0547">Nucleotide-binding</keyword>
<dbReference type="GO" id="GO:0008270">
    <property type="term" value="F:zinc ion binding"/>
    <property type="evidence" value="ECO:0007669"/>
    <property type="project" value="UniProtKB-UniRule"/>
</dbReference>
<dbReference type="GO" id="GO:0006423">
    <property type="term" value="P:cysteinyl-tRNA aminoacylation"/>
    <property type="evidence" value="ECO:0007669"/>
    <property type="project" value="UniProtKB-UniRule"/>
</dbReference>
<dbReference type="InterPro" id="IPR056411">
    <property type="entry name" value="CysS_C"/>
</dbReference>
<keyword evidence="5 12" id="KW-0436">Ligase</keyword>
<dbReference type="eggNOG" id="COG0215">
    <property type="taxonomic scope" value="Bacteria"/>
</dbReference>
<dbReference type="GO" id="GO:0005829">
    <property type="term" value="C:cytosol"/>
    <property type="evidence" value="ECO:0007669"/>
    <property type="project" value="TreeGrafter"/>
</dbReference>
<evidence type="ECO:0000256" key="9">
    <source>
        <dbReference type="ARBA" id="ARBA00022840"/>
    </source>
</evidence>
<evidence type="ECO:0000256" key="6">
    <source>
        <dbReference type="ARBA" id="ARBA00022723"/>
    </source>
</evidence>
<keyword evidence="9 12" id="KW-0067">ATP-binding</keyword>
<feature type="binding site" evidence="12">
    <location>
        <position position="208"/>
    </location>
    <ligand>
        <name>Zn(2+)</name>
        <dbReference type="ChEBI" id="CHEBI:29105"/>
    </ligand>
</feature>
<evidence type="ECO:0000256" key="1">
    <source>
        <dbReference type="ARBA" id="ARBA00004496"/>
    </source>
</evidence>
<comment type="similarity">
    <text evidence="2 12">Belongs to the class-I aminoacyl-tRNA synthetase family.</text>
</comment>
<dbReference type="Pfam" id="PF09190">
    <property type="entry name" value="DALR_2"/>
    <property type="match status" value="1"/>
</dbReference>
<evidence type="ECO:0000256" key="10">
    <source>
        <dbReference type="ARBA" id="ARBA00022917"/>
    </source>
</evidence>
<evidence type="ECO:0000256" key="5">
    <source>
        <dbReference type="ARBA" id="ARBA00022598"/>
    </source>
</evidence>
<dbReference type="InterPro" id="IPR032678">
    <property type="entry name" value="tRNA-synt_1_cat_dom"/>
</dbReference>
<comment type="cofactor">
    <cofactor evidence="12">
        <name>Zn(2+)</name>
        <dbReference type="ChEBI" id="CHEBI:29105"/>
    </cofactor>
    <text evidence="12">Binds 1 zinc ion per subunit.</text>
</comment>
<proteinExistence type="inferred from homology"/>
<dbReference type="SUPFAM" id="SSF52374">
    <property type="entry name" value="Nucleotidylyl transferase"/>
    <property type="match status" value="1"/>
</dbReference>
<dbReference type="PRINTS" id="PR00983">
    <property type="entry name" value="TRNASYNTHCYS"/>
</dbReference>
<evidence type="ECO:0000256" key="7">
    <source>
        <dbReference type="ARBA" id="ARBA00022741"/>
    </source>
</evidence>
<evidence type="ECO:0000256" key="12">
    <source>
        <dbReference type="HAMAP-Rule" id="MF_00041"/>
    </source>
</evidence>
<dbReference type="InterPro" id="IPR014729">
    <property type="entry name" value="Rossmann-like_a/b/a_fold"/>
</dbReference>
<comment type="catalytic activity">
    <reaction evidence="12">
        <text>tRNA(Cys) + L-cysteine + ATP = L-cysteinyl-tRNA(Cys) + AMP + diphosphate</text>
        <dbReference type="Rhea" id="RHEA:17773"/>
        <dbReference type="Rhea" id="RHEA-COMP:9661"/>
        <dbReference type="Rhea" id="RHEA-COMP:9679"/>
        <dbReference type="ChEBI" id="CHEBI:30616"/>
        <dbReference type="ChEBI" id="CHEBI:33019"/>
        <dbReference type="ChEBI" id="CHEBI:35235"/>
        <dbReference type="ChEBI" id="CHEBI:78442"/>
        <dbReference type="ChEBI" id="CHEBI:78517"/>
        <dbReference type="ChEBI" id="CHEBI:456215"/>
        <dbReference type="EC" id="6.1.1.16"/>
    </reaction>
</comment>
<evidence type="ECO:0000256" key="2">
    <source>
        <dbReference type="ARBA" id="ARBA00005594"/>
    </source>
</evidence>
<reference evidence="14" key="1">
    <citation type="submission" date="2010-05" db="EMBL/GenBank/DDBJ databases">
        <title>The draft genome of Desulfonatronospira thiodismutans ASO3-1.</title>
        <authorList>
            <consortium name="US DOE Joint Genome Institute (JGI-PGF)"/>
            <person name="Lucas S."/>
            <person name="Copeland A."/>
            <person name="Lapidus A."/>
            <person name="Cheng J.-F."/>
            <person name="Bruce D."/>
            <person name="Goodwin L."/>
            <person name="Pitluck S."/>
            <person name="Chertkov O."/>
            <person name="Brettin T."/>
            <person name="Detter J.C."/>
            <person name="Han C."/>
            <person name="Land M.L."/>
            <person name="Hauser L."/>
            <person name="Kyrpides N."/>
            <person name="Mikhailova N."/>
            <person name="Muyzer G."/>
            <person name="Woyke T."/>
        </authorList>
    </citation>
    <scope>NUCLEOTIDE SEQUENCE [LARGE SCALE GENOMIC DNA]</scope>
    <source>
        <strain evidence="14">ASO3-1</strain>
    </source>
</reference>
<dbReference type="NCBIfam" id="TIGR00435">
    <property type="entry name" value="cysS"/>
    <property type="match status" value="1"/>
</dbReference>
<feature type="binding site" evidence="12">
    <location>
        <position position="27"/>
    </location>
    <ligand>
        <name>Zn(2+)</name>
        <dbReference type="ChEBI" id="CHEBI:29105"/>
    </ligand>
</feature>
<protein>
    <recommendedName>
        <fullName evidence="12">Cysteine--tRNA ligase</fullName>
        <ecNumber evidence="12">6.1.1.16</ecNumber>
    </recommendedName>
    <alternativeName>
        <fullName evidence="12">Cysteinyl-tRNA synthetase</fullName>
        <shortName evidence="12">CysRS</shortName>
    </alternativeName>
</protein>
<evidence type="ECO:0000256" key="8">
    <source>
        <dbReference type="ARBA" id="ARBA00022833"/>
    </source>
</evidence>
<evidence type="ECO:0000313" key="14">
    <source>
        <dbReference type="EMBL" id="EFI35863.1"/>
    </source>
</evidence>
<evidence type="ECO:0000256" key="11">
    <source>
        <dbReference type="ARBA" id="ARBA00023146"/>
    </source>
</evidence>
<dbReference type="GO" id="GO:0005524">
    <property type="term" value="F:ATP binding"/>
    <property type="evidence" value="ECO:0007669"/>
    <property type="project" value="UniProtKB-UniRule"/>
</dbReference>
<sequence length="485" mass="56111">MLIYNTLHRAKEKFVPLEPGKVRMYVCGITAYDYCHIGHARSCVVFDVLVRYLRYLGYHVSFVRNFTDVDDKIIKRAEEEGLDSDQVAEKYIEAFYLDMDELNVLKADVEPRATRHIEEMIQVTKSLLDKGFAYITSGKDIYFRVRRMPRYGQLSGRNIEELQSGSRIAPDEEKEDPLDFALWKTAKPGEPSWDSPWGAGRPGWHLECTAMSEKYLGIPFDIHGGGQDLAFPHHENEKAQSEAAFDREFVKYWVHNGFVRVDSEKMSKSLGNFITIRDIMKDFHGEVLRFFLLTKHYRSPLDYSDGSLEETEKALKRVYWAKTGLQKELQKEKWSKGQGFPEASQELQDLASKWDQAMQDDLNTAEAVGYVFGLVRLANRMLEDKTFRKSEAGKEIIQQMLGMLEGWGDALGVFQRSGEEFLEQLKLMRCNRLDIDPQTVQEMVLKRQQARKDKDFETADNIREELTAKGIEVMDTPEGPRWDFA</sequence>
<evidence type="ECO:0000256" key="3">
    <source>
        <dbReference type="ARBA" id="ARBA00011245"/>
    </source>
</evidence>
<dbReference type="Gene3D" id="3.40.50.620">
    <property type="entry name" value="HUPs"/>
    <property type="match status" value="1"/>
</dbReference>
<feature type="domain" description="Cysteinyl-tRNA synthetase class Ia DALR" evidence="13">
    <location>
        <begin position="353"/>
        <end position="422"/>
    </location>
</feature>
<feature type="short sequence motif" description="'HIGH' region" evidence="12">
    <location>
        <begin position="29"/>
        <end position="39"/>
    </location>
</feature>
<dbReference type="CDD" id="cd00672">
    <property type="entry name" value="CysRS_core"/>
    <property type="match status" value="1"/>
</dbReference>
<feature type="binding site" evidence="12">
    <location>
        <position position="268"/>
    </location>
    <ligand>
        <name>ATP</name>
        <dbReference type="ChEBI" id="CHEBI:30616"/>
    </ligand>
</feature>
<dbReference type="GO" id="GO:0004817">
    <property type="term" value="F:cysteine-tRNA ligase activity"/>
    <property type="evidence" value="ECO:0007669"/>
    <property type="project" value="UniProtKB-UniRule"/>
</dbReference>
<feature type="binding site" evidence="12">
    <location>
        <position position="233"/>
    </location>
    <ligand>
        <name>Zn(2+)</name>
        <dbReference type="ChEBI" id="CHEBI:29105"/>
    </ligand>
</feature>
<comment type="subcellular location">
    <subcellularLocation>
        <location evidence="1 12">Cytoplasm</location>
    </subcellularLocation>
</comment>
<dbReference type="HAMAP" id="MF_00041">
    <property type="entry name" value="Cys_tRNA_synth"/>
    <property type="match status" value="1"/>
</dbReference>
<dbReference type="Proteomes" id="UP000005496">
    <property type="component" value="Unassembled WGS sequence"/>
</dbReference>
<dbReference type="AlphaFoldDB" id="D6SMF2"/>
<keyword evidence="6 12" id="KW-0479">Metal-binding</keyword>
<dbReference type="EC" id="6.1.1.16" evidence="12"/>
<dbReference type="SUPFAM" id="SSF47323">
    <property type="entry name" value="Anticodon-binding domain of a subclass of class I aminoacyl-tRNA synthetases"/>
    <property type="match status" value="1"/>
</dbReference>
<evidence type="ECO:0000259" key="13">
    <source>
        <dbReference type="SMART" id="SM00840"/>
    </source>
</evidence>
<comment type="subunit">
    <text evidence="3 12">Monomer.</text>
</comment>
<dbReference type="InterPro" id="IPR024909">
    <property type="entry name" value="Cys-tRNA/MSH_ligase"/>
</dbReference>
<keyword evidence="11 12" id="KW-0030">Aminoacyl-tRNA synthetase</keyword>
<dbReference type="RefSeq" id="WP_008868992.1">
    <property type="nucleotide sequence ID" value="NZ_ACJN02000001.1"/>
</dbReference>
<name>D6SMF2_9BACT</name>
<dbReference type="SMART" id="SM00840">
    <property type="entry name" value="DALR_2"/>
    <property type="match status" value="1"/>
</dbReference>
<dbReference type="Gene3D" id="1.20.120.1910">
    <property type="entry name" value="Cysteine-tRNA ligase, C-terminal anti-codon recognition domain"/>
    <property type="match status" value="1"/>
</dbReference>
<keyword evidence="8 12" id="KW-0862">Zinc</keyword>